<accession>A0ABP5CQS0</accession>
<evidence type="ECO:0000256" key="2">
    <source>
        <dbReference type="ARBA" id="ARBA00023015"/>
    </source>
</evidence>
<proteinExistence type="inferred from homology"/>
<dbReference type="InterPro" id="IPR036388">
    <property type="entry name" value="WH-like_DNA-bd_sf"/>
</dbReference>
<feature type="domain" description="RNA polymerase sigma factor 70 region 4 type 2" evidence="7">
    <location>
        <begin position="107"/>
        <end position="156"/>
    </location>
</feature>
<dbReference type="EMBL" id="BAAANN010000017">
    <property type="protein sequence ID" value="GAA1967243.1"/>
    <property type="molecule type" value="Genomic_DNA"/>
</dbReference>
<dbReference type="PANTHER" id="PTHR43133:SF8">
    <property type="entry name" value="RNA POLYMERASE SIGMA FACTOR HI_1459-RELATED"/>
    <property type="match status" value="1"/>
</dbReference>
<gene>
    <name evidence="8" type="ORF">GCM10009754_44810</name>
</gene>
<organism evidence="8 9">
    <name type="scientific">Amycolatopsis minnesotensis</name>
    <dbReference type="NCBI Taxonomy" id="337894"/>
    <lineage>
        <taxon>Bacteria</taxon>
        <taxon>Bacillati</taxon>
        <taxon>Actinomycetota</taxon>
        <taxon>Actinomycetes</taxon>
        <taxon>Pseudonocardiales</taxon>
        <taxon>Pseudonocardiaceae</taxon>
        <taxon>Amycolatopsis</taxon>
    </lineage>
</organism>
<reference evidence="9" key="1">
    <citation type="journal article" date="2019" name="Int. J. Syst. Evol. Microbiol.">
        <title>The Global Catalogue of Microorganisms (GCM) 10K type strain sequencing project: providing services to taxonomists for standard genome sequencing and annotation.</title>
        <authorList>
            <consortium name="The Broad Institute Genomics Platform"/>
            <consortium name="The Broad Institute Genome Sequencing Center for Infectious Disease"/>
            <person name="Wu L."/>
            <person name="Ma J."/>
        </authorList>
    </citation>
    <scope>NUCLEOTIDE SEQUENCE [LARGE SCALE GENOMIC DNA]</scope>
    <source>
        <strain evidence="9">JCM 14545</strain>
    </source>
</reference>
<comment type="similarity">
    <text evidence="1">Belongs to the sigma-70 factor family. ECF subfamily.</text>
</comment>
<dbReference type="InterPro" id="IPR013249">
    <property type="entry name" value="RNA_pol_sigma70_r4_t2"/>
</dbReference>
<keyword evidence="4" id="KW-0238">DNA-binding</keyword>
<dbReference type="Proteomes" id="UP001501116">
    <property type="component" value="Unassembled WGS sequence"/>
</dbReference>
<evidence type="ECO:0000256" key="3">
    <source>
        <dbReference type="ARBA" id="ARBA00023082"/>
    </source>
</evidence>
<evidence type="ECO:0000259" key="6">
    <source>
        <dbReference type="Pfam" id="PF04542"/>
    </source>
</evidence>
<evidence type="ECO:0000256" key="4">
    <source>
        <dbReference type="ARBA" id="ARBA00023125"/>
    </source>
</evidence>
<dbReference type="PANTHER" id="PTHR43133">
    <property type="entry name" value="RNA POLYMERASE ECF-TYPE SIGMA FACTO"/>
    <property type="match status" value="1"/>
</dbReference>
<evidence type="ECO:0000259" key="7">
    <source>
        <dbReference type="Pfam" id="PF08281"/>
    </source>
</evidence>
<keyword evidence="2" id="KW-0805">Transcription regulation</keyword>
<keyword evidence="9" id="KW-1185">Reference proteome</keyword>
<dbReference type="InterPro" id="IPR039425">
    <property type="entry name" value="RNA_pol_sigma-70-like"/>
</dbReference>
<feature type="domain" description="RNA polymerase sigma-70 region 2" evidence="6">
    <location>
        <begin position="12"/>
        <end position="79"/>
    </location>
</feature>
<dbReference type="InterPro" id="IPR007627">
    <property type="entry name" value="RNA_pol_sigma70_r2"/>
</dbReference>
<dbReference type="SUPFAM" id="SSF88659">
    <property type="entry name" value="Sigma3 and sigma4 domains of RNA polymerase sigma factors"/>
    <property type="match status" value="1"/>
</dbReference>
<evidence type="ECO:0000313" key="9">
    <source>
        <dbReference type="Proteomes" id="UP001501116"/>
    </source>
</evidence>
<dbReference type="InterPro" id="IPR013324">
    <property type="entry name" value="RNA_pol_sigma_r3/r4-like"/>
</dbReference>
<keyword evidence="3" id="KW-0731">Sigma factor</keyword>
<name>A0ABP5CQS0_9PSEU</name>
<evidence type="ECO:0000256" key="5">
    <source>
        <dbReference type="ARBA" id="ARBA00023163"/>
    </source>
</evidence>
<protein>
    <submittedName>
        <fullName evidence="8">Sigma-70 family RNA polymerase sigma factor</fullName>
    </submittedName>
</protein>
<dbReference type="InterPro" id="IPR014284">
    <property type="entry name" value="RNA_pol_sigma-70_dom"/>
</dbReference>
<keyword evidence="5" id="KW-0804">Transcription</keyword>
<evidence type="ECO:0000313" key="8">
    <source>
        <dbReference type="EMBL" id="GAA1967243.1"/>
    </source>
</evidence>
<evidence type="ECO:0000256" key="1">
    <source>
        <dbReference type="ARBA" id="ARBA00010641"/>
    </source>
</evidence>
<comment type="caution">
    <text evidence="8">The sequence shown here is derived from an EMBL/GenBank/DDBJ whole genome shotgun (WGS) entry which is preliminary data.</text>
</comment>
<dbReference type="Pfam" id="PF04542">
    <property type="entry name" value="Sigma70_r2"/>
    <property type="match status" value="1"/>
</dbReference>
<dbReference type="NCBIfam" id="TIGR02937">
    <property type="entry name" value="sigma70-ECF"/>
    <property type="match status" value="1"/>
</dbReference>
<dbReference type="Gene3D" id="1.10.10.10">
    <property type="entry name" value="Winged helix-like DNA-binding domain superfamily/Winged helix DNA-binding domain"/>
    <property type="match status" value="1"/>
</dbReference>
<dbReference type="InterPro" id="IPR013325">
    <property type="entry name" value="RNA_pol_sigma_r2"/>
</dbReference>
<dbReference type="SUPFAM" id="SSF88946">
    <property type="entry name" value="Sigma2 domain of RNA polymerase sigma factors"/>
    <property type="match status" value="1"/>
</dbReference>
<sequence length="168" mass="19082">MQRDPAFALLGLYESALPEVYGYLLSRCGNTTLAEELTSETFLGAVRACRKTGSPPVSVPWLIGVARHKLVDHWRRREREERNLRLVKQDEPEAVDPWEDEIDAIQARDTLARLGPHHRAALTLRYLDGLAVRDVAHLLDRTVHATEALLVRAKAAFRREHDQKEGSE</sequence>
<dbReference type="Gene3D" id="1.10.1740.10">
    <property type="match status" value="1"/>
</dbReference>
<dbReference type="Pfam" id="PF08281">
    <property type="entry name" value="Sigma70_r4_2"/>
    <property type="match status" value="1"/>
</dbReference>